<evidence type="ECO:0000313" key="3">
    <source>
        <dbReference type="Proteomes" id="UP000000637"/>
    </source>
</evidence>
<organism evidence="2 3">
    <name type="scientific">Paenarthrobacter aurescens (strain TC1)</name>
    <dbReference type="NCBI Taxonomy" id="290340"/>
    <lineage>
        <taxon>Bacteria</taxon>
        <taxon>Bacillati</taxon>
        <taxon>Actinomycetota</taxon>
        <taxon>Actinomycetes</taxon>
        <taxon>Micrococcales</taxon>
        <taxon>Micrococcaceae</taxon>
        <taxon>Paenarthrobacter</taxon>
    </lineage>
</organism>
<gene>
    <name evidence="2" type="ordered locus">AAur_pTC20273</name>
</gene>
<dbReference type="KEGG" id="aau:AAur_pTC20273"/>
<name>A1RDV6_PAEAT</name>
<accession>A1RDV6</accession>
<evidence type="ECO:0000313" key="2">
    <source>
        <dbReference type="EMBL" id="ABM10719.1"/>
    </source>
</evidence>
<dbReference type="InterPro" id="IPR036390">
    <property type="entry name" value="WH_DNA-bd_sf"/>
</dbReference>
<dbReference type="HOGENOM" id="CLU_494921_0_0_11"/>
<dbReference type="eggNOG" id="COG1802">
    <property type="taxonomic scope" value="Bacteria"/>
</dbReference>
<dbReference type="EMBL" id="CP000476">
    <property type="protein sequence ID" value="ABM10719.1"/>
    <property type="molecule type" value="Genomic_DNA"/>
</dbReference>
<dbReference type="AlphaFoldDB" id="A1RDV6"/>
<proteinExistence type="predicted"/>
<reference evidence="2 3" key="1">
    <citation type="journal article" date="2006" name="PLoS Genet.">
        <title>Secrets of soil survival revealed by the genome sequence of Arthrobacter aurescens TC1.</title>
        <authorList>
            <person name="Mongodin E.F."/>
            <person name="Shapir N."/>
            <person name="Daugherty S.C."/>
            <person name="DeBoy R.T."/>
            <person name="Emerson J.B."/>
            <person name="Shvartzbeyn A."/>
            <person name="Radune D."/>
            <person name="Vamathevan J."/>
            <person name="Riggs F."/>
            <person name="Grinberg V."/>
            <person name="Khouri H."/>
            <person name="Wackett L.P."/>
            <person name="Nelson K.E."/>
            <person name="Sadowsky M.J."/>
        </authorList>
    </citation>
    <scope>NUCLEOTIDE SEQUENCE [LARGE SCALE GENOMIC DNA]</scope>
    <source>
        <strain evidence="2 3">TC1</strain>
    </source>
</reference>
<feature type="region of interest" description="Disordered" evidence="1">
    <location>
        <begin position="233"/>
        <end position="260"/>
    </location>
</feature>
<dbReference type="SUPFAM" id="SSF46785">
    <property type="entry name" value="Winged helix' DNA-binding domain"/>
    <property type="match status" value="1"/>
</dbReference>
<sequence>MLYLKEKELLPFMVPDALSASTHPLASVAPQTTPEQAWALAPLIAGEPSLRFGRWIGSRFQYPRPTHRAKITRRLPERAAAVMIHGADGRVATLCLDLDTSKALKEVVDADALRLGKLLQECGLAFIEDFSPSGGRHLYVPLRERLDGPAARELVEALALRSTSLDPSPHQNLSDGCIRVPGSRHKSGGYQTLITPLSVAYDYLRRRNPPLAVLALKAALAPELKRLQARKARQAKTASAQRTSAGLSLPPNAGGDSPLRRIARTGLYDTSRYKSPSEARMAVLNHFAACGWTREQVENELNGQFPGLAALYNSANKQKRLLALEWTKAQTYVSAAKPKTPASRSREQIALINNTSPTKLTGGAHTSSRRAIHQLVNDLENIVYAVLDHRLQARGREGLSLRLLMRGLLGYMRAKETDVLDVGCRTLAAAMGKHHVTIARLLPVLAKESDGIVTKIADARRKAADIYLVQLPEHFKQLARELTWRKGRVHAIRPVFRALGDSAALVYEAIERGRYSPTTADLVRLTGISRNATTKVLAEMEAMGMVRRTGRQWRTTSISLSGLAVRLGVLEEYQAQVSRNRRDRAAWHAYLDRFVDRTLEEIDMFDPDREDHWIPPDDESIWYAA</sequence>
<dbReference type="InterPro" id="IPR036388">
    <property type="entry name" value="WH-like_DNA-bd_sf"/>
</dbReference>
<protein>
    <submittedName>
        <fullName evidence="2">Uncharacterized protein</fullName>
    </submittedName>
</protein>
<keyword evidence="2" id="KW-0614">Plasmid</keyword>
<dbReference type="Gene3D" id="1.10.10.10">
    <property type="entry name" value="Winged helix-like DNA-binding domain superfamily/Winged helix DNA-binding domain"/>
    <property type="match status" value="1"/>
</dbReference>
<feature type="compositionally biased region" description="Polar residues" evidence="1">
    <location>
        <begin position="236"/>
        <end position="246"/>
    </location>
</feature>
<geneLocation type="plasmid" evidence="2 3">
    <name>pTC2</name>
</geneLocation>
<evidence type="ECO:0000256" key="1">
    <source>
        <dbReference type="SAM" id="MobiDB-lite"/>
    </source>
</evidence>
<keyword evidence="3" id="KW-1185">Reference proteome</keyword>
<dbReference type="Proteomes" id="UP000000637">
    <property type="component" value="Plasmid pTC2"/>
</dbReference>